<gene>
    <name evidence="1" type="ORF">FHX80_113211</name>
</gene>
<dbReference type="EMBL" id="VIWW01000001">
    <property type="protein sequence ID" value="TWG04740.1"/>
    <property type="molecule type" value="Genomic_DNA"/>
</dbReference>
<sequence length="80" mass="9036">MCDNQLGHPRYRTYVKTDDLLKASPQLAPRRPKVGILPRLSDAELITLSVMQALLGFPGEARWPRNARTQLRHLLPACTT</sequence>
<accession>A0A561UZC7</accession>
<evidence type="ECO:0000313" key="2">
    <source>
        <dbReference type="Proteomes" id="UP000318186"/>
    </source>
</evidence>
<proteinExistence type="predicted"/>
<reference evidence="1 2" key="1">
    <citation type="submission" date="2019-06" db="EMBL/GenBank/DDBJ databases">
        <title>Sequencing the genomes of 1000 actinobacteria strains.</title>
        <authorList>
            <person name="Klenk H.-P."/>
        </authorList>
    </citation>
    <scope>NUCLEOTIDE SEQUENCE [LARGE SCALE GENOMIC DNA]</scope>
    <source>
        <strain evidence="1 2">DSM 42059</strain>
    </source>
</reference>
<evidence type="ECO:0000313" key="1">
    <source>
        <dbReference type="EMBL" id="TWG04740.1"/>
    </source>
</evidence>
<comment type="caution">
    <text evidence="1">The sequence shown here is derived from an EMBL/GenBank/DDBJ whole genome shotgun (WGS) entry which is preliminary data.</text>
</comment>
<protein>
    <submittedName>
        <fullName evidence="1">Uncharacterized protein</fullName>
    </submittedName>
</protein>
<dbReference type="Proteomes" id="UP000318186">
    <property type="component" value="Unassembled WGS sequence"/>
</dbReference>
<name>A0A561UZC7_9ACTN</name>
<organism evidence="1 2">
    <name type="scientific">Streptomyces brevispora</name>
    <dbReference type="NCBI Taxonomy" id="887462"/>
    <lineage>
        <taxon>Bacteria</taxon>
        <taxon>Bacillati</taxon>
        <taxon>Actinomycetota</taxon>
        <taxon>Actinomycetes</taxon>
        <taxon>Kitasatosporales</taxon>
        <taxon>Streptomycetaceae</taxon>
        <taxon>Streptomyces</taxon>
    </lineage>
</organism>
<dbReference type="AlphaFoldDB" id="A0A561UZC7"/>